<feature type="domain" description="Peptidase A1" evidence="4">
    <location>
        <begin position="44"/>
        <end position="401"/>
    </location>
</feature>
<evidence type="ECO:0000313" key="6">
    <source>
        <dbReference type="Proteomes" id="UP000766486"/>
    </source>
</evidence>
<keyword evidence="6" id="KW-1185">Reference proteome</keyword>
<dbReference type="SUPFAM" id="SSF50630">
    <property type="entry name" value="Acid proteases"/>
    <property type="match status" value="1"/>
</dbReference>
<evidence type="ECO:0000259" key="4">
    <source>
        <dbReference type="PROSITE" id="PS51767"/>
    </source>
</evidence>
<keyword evidence="3" id="KW-0732">Signal</keyword>
<keyword evidence="2" id="KW-1133">Transmembrane helix</keyword>
<name>A0ABY6URP5_BIOOC</name>
<dbReference type="EMBL" id="CABFNS010000870">
    <property type="protein sequence ID" value="VUC33692.1"/>
    <property type="molecule type" value="Genomic_DNA"/>
</dbReference>
<dbReference type="Gene3D" id="2.40.70.10">
    <property type="entry name" value="Acid Proteases"/>
    <property type="match status" value="2"/>
</dbReference>
<feature type="signal peptide" evidence="3">
    <location>
        <begin position="1"/>
        <end position="16"/>
    </location>
</feature>
<protein>
    <recommendedName>
        <fullName evidence="4">Peptidase A1 domain-containing protein</fullName>
    </recommendedName>
</protein>
<organism evidence="5 6">
    <name type="scientific">Bionectria ochroleuca</name>
    <name type="common">Gliocladium roseum</name>
    <dbReference type="NCBI Taxonomy" id="29856"/>
    <lineage>
        <taxon>Eukaryota</taxon>
        <taxon>Fungi</taxon>
        <taxon>Dikarya</taxon>
        <taxon>Ascomycota</taxon>
        <taxon>Pezizomycotina</taxon>
        <taxon>Sordariomycetes</taxon>
        <taxon>Hypocreomycetidae</taxon>
        <taxon>Hypocreales</taxon>
        <taxon>Bionectriaceae</taxon>
        <taxon>Clonostachys</taxon>
    </lineage>
</organism>
<gene>
    <name evidence="5" type="ORF">CLO192961_LOCUS360427</name>
</gene>
<keyword evidence="2" id="KW-0812">Transmembrane</keyword>
<evidence type="ECO:0000313" key="5">
    <source>
        <dbReference type="EMBL" id="VUC33692.1"/>
    </source>
</evidence>
<comment type="caution">
    <text evidence="5">The sequence shown here is derived from an EMBL/GenBank/DDBJ whole genome shotgun (WGS) entry which is preliminary data.</text>
</comment>
<proteinExistence type="predicted"/>
<dbReference type="InterPro" id="IPR021109">
    <property type="entry name" value="Peptidase_aspartic_dom_sf"/>
</dbReference>
<reference evidence="5 6" key="1">
    <citation type="submission" date="2019-06" db="EMBL/GenBank/DDBJ databases">
        <authorList>
            <person name="Broberg M."/>
        </authorList>
    </citation>
    <scope>NUCLEOTIDE SEQUENCE [LARGE SCALE GENOMIC DNA]</scope>
</reference>
<accession>A0ABY6URP5</accession>
<evidence type="ECO:0000256" key="1">
    <source>
        <dbReference type="SAM" id="MobiDB-lite"/>
    </source>
</evidence>
<dbReference type="PROSITE" id="PS51767">
    <property type="entry name" value="PEPTIDASE_A1"/>
    <property type="match status" value="1"/>
</dbReference>
<feature type="transmembrane region" description="Helical" evidence="2">
    <location>
        <begin position="446"/>
        <end position="470"/>
    </location>
</feature>
<sequence length="545" mass="59690">MIPLLVFLSLAGTALGLPNCDAEPLQLPLQDVQVLSDKKDSFMRGIPAQIGRPVQNIVLLPWAELNNTWIYDSEAYCDKTIIWNDNICRVRRGNLLKEEESTTYIKANNIGAAGGAPTETYWDGSELGLKSLASSGLGGTDNFQVNGTQVLTGFPFGIPRLSWDHGYTMLHPLGLGSNSTYLNALRDAGQLSSRIWSLFWGRMWVDEPVDGSLVLGGYDENKVIGQNYTAPLNFGDFKGSSGCWTGMKVTISDIKLNFRDGRDKSLFPPNTALSCCLVPQRQLLLEAPFSYLETFENITQTSPFDSPSYGLHWSAQLFDAKTAFDGDITFSLSSGLEIRVPNSQYMPPFVDIERNGSRIFKNETRELLINGVDNQPATLGRYFFTSAYLMVDHDAGTFTLWKANPSKTSKLVKVTDLKTSTQCTNNPAATEQPTEEAAAQPRASGAVIGGSVAGGVVGLALIVLAVFFFLRHKQRSNNVEDASRAESLGHSPGGYKSPVYAQAAKDNWQRGSYHVPQELPGSNPVPFEFEGSTQSVYEMGDGQRK</sequence>
<dbReference type="InterPro" id="IPR033121">
    <property type="entry name" value="PEPTIDASE_A1"/>
</dbReference>
<evidence type="ECO:0000256" key="2">
    <source>
        <dbReference type="SAM" id="Phobius"/>
    </source>
</evidence>
<feature type="region of interest" description="Disordered" evidence="1">
    <location>
        <begin position="511"/>
        <end position="545"/>
    </location>
</feature>
<keyword evidence="2" id="KW-0472">Membrane</keyword>
<dbReference type="Proteomes" id="UP000766486">
    <property type="component" value="Unassembled WGS sequence"/>
</dbReference>
<evidence type="ECO:0000256" key="3">
    <source>
        <dbReference type="SAM" id="SignalP"/>
    </source>
</evidence>
<feature type="chain" id="PRO_5046643954" description="Peptidase A1 domain-containing protein" evidence="3">
    <location>
        <begin position="17"/>
        <end position="545"/>
    </location>
</feature>